<name>A0A365HC44_9ACTN</name>
<dbReference type="InterPro" id="IPR014748">
    <property type="entry name" value="Enoyl-CoA_hydra_C"/>
</dbReference>
<dbReference type="CDD" id="cd06558">
    <property type="entry name" value="crotonase-like"/>
    <property type="match status" value="1"/>
</dbReference>
<gene>
    <name evidence="3" type="ORF">DPM19_05280</name>
</gene>
<comment type="caution">
    <text evidence="3">The sequence shown here is derived from an EMBL/GenBank/DDBJ whole genome shotgun (WGS) entry which is preliminary data.</text>
</comment>
<dbReference type="SUPFAM" id="SSF52096">
    <property type="entry name" value="ClpP/crotonase"/>
    <property type="match status" value="1"/>
</dbReference>
<comment type="similarity">
    <text evidence="1">Belongs to the enoyl-CoA hydratase/isomerase family.</text>
</comment>
<dbReference type="AlphaFoldDB" id="A0A365HC44"/>
<dbReference type="InterPro" id="IPR051683">
    <property type="entry name" value="Enoyl-CoA_Hydratase/Isomerase"/>
</dbReference>
<proteinExistence type="inferred from homology"/>
<sequence>MSGSTLVVTLNRPDRANALDDELMDALAGLWTAAAANRSIRCVVVTGAGRAFCSGADASMLAGTRRALGDTAWEELDFLPGHRLAVPVVAAVNGVCAGGGLHFVADADISVAARSARFLDPHVSVGNVTALEPVMLRLRMRVDVLTRMVLLGREEVLDAAAAERAELVSEVVPDDELLPRALALAAAVGRNSPEAVRLSRRVLRSFEERLLGADLDLGWELVRRHRAHPDATEGPQAFLDKRPPRWSAD</sequence>
<dbReference type="PANTHER" id="PTHR42964:SF1">
    <property type="entry name" value="POLYKETIDE BIOSYNTHESIS ENOYL-COA HYDRATASE PKSH-RELATED"/>
    <property type="match status" value="1"/>
</dbReference>
<evidence type="ECO:0000256" key="1">
    <source>
        <dbReference type="ARBA" id="ARBA00005254"/>
    </source>
</evidence>
<dbReference type="PANTHER" id="PTHR42964">
    <property type="entry name" value="ENOYL-COA HYDRATASE"/>
    <property type="match status" value="1"/>
</dbReference>
<dbReference type="Proteomes" id="UP000251891">
    <property type="component" value="Unassembled WGS sequence"/>
</dbReference>
<feature type="region of interest" description="Disordered" evidence="2">
    <location>
        <begin position="230"/>
        <end position="249"/>
    </location>
</feature>
<evidence type="ECO:0000313" key="3">
    <source>
        <dbReference type="EMBL" id="RAY16578.1"/>
    </source>
</evidence>
<protein>
    <submittedName>
        <fullName evidence="3">Enoyl-CoA hydratase/isomerase family protein</fullName>
    </submittedName>
</protein>
<dbReference type="GO" id="GO:0016853">
    <property type="term" value="F:isomerase activity"/>
    <property type="evidence" value="ECO:0007669"/>
    <property type="project" value="UniProtKB-KW"/>
</dbReference>
<dbReference type="Pfam" id="PF00378">
    <property type="entry name" value="ECH_1"/>
    <property type="match status" value="1"/>
</dbReference>
<evidence type="ECO:0000313" key="4">
    <source>
        <dbReference type="Proteomes" id="UP000251891"/>
    </source>
</evidence>
<dbReference type="Gene3D" id="1.10.12.10">
    <property type="entry name" value="Lyase 2-enoyl-coa Hydratase, Chain A, domain 2"/>
    <property type="match status" value="1"/>
</dbReference>
<keyword evidence="4" id="KW-1185">Reference proteome</keyword>
<feature type="compositionally biased region" description="Basic and acidic residues" evidence="2">
    <location>
        <begin position="239"/>
        <end position="249"/>
    </location>
</feature>
<keyword evidence="3" id="KW-0413">Isomerase</keyword>
<dbReference type="InterPro" id="IPR029045">
    <property type="entry name" value="ClpP/crotonase-like_dom_sf"/>
</dbReference>
<dbReference type="Gene3D" id="3.90.226.10">
    <property type="entry name" value="2-enoyl-CoA Hydratase, Chain A, domain 1"/>
    <property type="match status" value="1"/>
</dbReference>
<dbReference type="OrthoDB" id="153350at2"/>
<dbReference type="InterPro" id="IPR001753">
    <property type="entry name" value="Enoyl-CoA_hydra/iso"/>
</dbReference>
<accession>A0A365HC44</accession>
<organism evidence="3 4">
    <name type="scientific">Actinomadura craniellae</name>
    <dbReference type="NCBI Taxonomy" id="2231787"/>
    <lineage>
        <taxon>Bacteria</taxon>
        <taxon>Bacillati</taxon>
        <taxon>Actinomycetota</taxon>
        <taxon>Actinomycetes</taxon>
        <taxon>Streptosporangiales</taxon>
        <taxon>Thermomonosporaceae</taxon>
        <taxon>Actinomadura</taxon>
    </lineage>
</organism>
<reference evidence="3 4" key="1">
    <citation type="submission" date="2018-06" db="EMBL/GenBank/DDBJ databases">
        <title>Actinomadura craniellae sp. nov. isolated from marine sponge Craniella sp.</title>
        <authorList>
            <person name="Li L."/>
            <person name="Xu Q.H."/>
            <person name="Lin H.W."/>
            <person name="Lu Y.H."/>
        </authorList>
    </citation>
    <scope>NUCLEOTIDE SEQUENCE [LARGE SCALE GENOMIC DNA]</scope>
    <source>
        <strain evidence="3 4">LHW63021</strain>
    </source>
</reference>
<evidence type="ECO:0000256" key="2">
    <source>
        <dbReference type="SAM" id="MobiDB-lite"/>
    </source>
</evidence>
<dbReference type="EMBL" id="QLYX01000002">
    <property type="protein sequence ID" value="RAY16578.1"/>
    <property type="molecule type" value="Genomic_DNA"/>
</dbReference>